<comment type="caution">
    <text evidence="2">The sequence shown here is derived from an EMBL/GenBank/DDBJ whole genome shotgun (WGS) entry which is preliminary data.</text>
</comment>
<name>A0ABV9N7Q4_9FLAO</name>
<feature type="chain" id="PRO_5045220347" evidence="1">
    <location>
        <begin position="22"/>
        <end position="83"/>
    </location>
</feature>
<reference evidence="3" key="1">
    <citation type="journal article" date="2019" name="Int. J. Syst. Evol. Microbiol.">
        <title>The Global Catalogue of Microorganisms (GCM) 10K type strain sequencing project: providing services to taxonomists for standard genome sequencing and annotation.</title>
        <authorList>
            <consortium name="The Broad Institute Genomics Platform"/>
            <consortium name="The Broad Institute Genome Sequencing Center for Infectious Disease"/>
            <person name="Wu L."/>
            <person name="Ma J."/>
        </authorList>
    </citation>
    <scope>NUCLEOTIDE SEQUENCE [LARGE SCALE GENOMIC DNA]</scope>
    <source>
        <strain evidence="3">CCUG 63682</strain>
    </source>
</reference>
<feature type="signal peptide" evidence="1">
    <location>
        <begin position="1"/>
        <end position="21"/>
    </location>
</feature>
<accession>A0ABV9N7Q4</accession>
<protein>
    <submittedName>
        <fullName evidence="2">Uncharacterized protein</fullName>
    </submittedName>
</protein>
<keyword evidence="3" id="KW-1185">Reference proteome</keyword>
<dbReference type="RefSeq" id="WP_387965075.1">
    <property type="nucleotide sequence ID" value="NZ_JBHSGP010000014.1"/>
</dbReference>
<evidence type="ECO:0000313" key="3">
    <source>
        <dbReference type="Proteomes" id="UP001595953"/>
    </source>
</evidence>
<proteinExistence type="predicted"/>
<sequence>MKFRIFILTSLTVLVCKLVSALDLNWDVRTHENKSNLNTVLSSETYVSSYHLANYYDIMPNEHIVIHPEFLNSIEHAKNEKLS</sequence>
<gene>
    <name evidence="2" type="ORF">ACFO5O_14630</name>
</gene>
<evidence type="ECO:0000256" key="1">
    <source>
        <dbReference type="SAM" id="SignalP"/>
    </source>
</evidence>
<dbReference type="EMBL" id="JBHSGP010000014">
    <property type="protein sequence ID" value="MFC4723569.1"/>
    <property type="molecule type" value="Genomic_DNA"/>
</dbReference>
<dbReference type="Proteomes" id="UP001595953">
    <property type="component" value="Unassembled WGS sequence"/>
</dbReference>
<organism evidence="2 3">
    <name type="scientific">Geojedonia litorea</name>
    <dbReference type="NCBI Taxonomy" id="1268269"/>
    <lineage>
        <taxon>Bacteria</taxon>
        <taxon>Pseudomonadati</taxon>
        <taxon>Bacteroidota</taxon>
        <taxon>Flavobacteriia</taxon>
        <taxon>Flavobacteriales</taxon>
        <taxon>Flavobacteriaceae</taxon>
        <taxon>Geojedonia</taxon>
    </lineage>
</organism>
<evidence type="ECO:0000313" key="2">
    <source>
        <dbReference type="EMBL" id="MFC4723569.1"/>
    </source>
</evidence>
<keyword evidence="1" id="KW-0732">Signal</keyword>